<dbReference type="PANTHER" id="PTHR10314">
    <property type="entry name" value="CYSTATHIONINE BETA-SYNTHASE"/>
    <property type="match status" value="1"/>
</dbReference>
<dbReference type="EMBL" id="BKCJ010005631">
    <property type="protein sequence ID" value="GEU67793.1"/>
    <property type="molecule type" value="Genomic_DNA"/>
</dbReference>
<reference evidence="2" key="1">
    <citation type="journal article" date="2019" name="Sci. Rep.">
        <title>Draft genome of Tanacetum cinerariifolium, the natural source of mosquito coil.</title>
        <authorList>
            <person name="Yamashiro T."/>
            <person name="Shiraishi A."/>
            <person name="Satake H."/>
            <person name="Nakayama K."/>
        </authorList>
    </citation>
    <scope>NUCLEOTIDE SEQUENCE</scope>
</reference>
<dbReference type="AlphaFoldDB" id="A0A6L2M175"/>
<organism evidence="2">
    <name type="scientific">Tanacetum cinerariifolium</name>
    <name type="common">Dalmatian daisy</name>
    <name type="synonym">Chrysanthemum cinerariifolium</name>
    <dbReference type="NCBI Taxonomy" id="118510"/>
    <lineage>
        <taxon>Eukaryota</taxon>
        <taxon>Viridiplantae</taxon>
        <taxon>Streptophyta</taxon>
        <taxon>Embryophyta</taxon>
        <taxon>Tracheophyta</taxon>
        <taxon>Spermatophyta</taxon>
        <taxon>Magnoliopsida</taxon>
        <taxon>eudicotyledons</taxon>
        <taxon>Gunneridae</taxon>
        <taxon>Pentapetalae</taxon>
        <taxon>asterids</taxon>
        <taxon>campanulids</taxon>
        <taxon>Asterales</taxon>
        <taxon>Asteraceae</taxon>
        <taxon>Asteroideae</taxon>
        <taxon>Anthemideae</taxon>
        <taxon>Anthemidinae</taxon>
        <taxon>Tanacetum</taxon>
    </lineage>
</organism>
<dbReference type="Gene3D" id="3.40.50.1100">
    <property type="match status" value="1"/>
</dbReference>
<dbReference type="Pfam" id="PF00291">
    <property type="entry name" value="PALP"/>
    <property type="match status" value="1"/>
</dbReference>
<dbReference type="SUPFAM" id="SSF53686">
    <property type="entry name" value="Tryptophan synthase beta subunit-like PLP-dependent enzymes"/>
    <property type="match status" value="1"/>
</dbReference>
<comment type="caution">
    <text evidence="2">The sequence shown here is derived from an EMBL/GenBank/DDBJ whole genome shotgun (WGS) entry which is preliminary data.</text>
</comment>
<name>A0A6L2M175_TANCI</name>
<proteinExistence type="predicted"/>
<dbReference type="InterPro" id="IPR050214">
    <property type="entry name" value="Cys_Synth/Cystath_Beta-Synth"/>
</dbReference>
<dbReference type="InterPro" id="IPR001926">
    <property type="entry name" value="TrpB-like_PALP"/>
</dbReference>
<feature type="domain" description="Tryptophan synthase beta chain-like PALP" evidence="1">
    <location>
        <begin position="15"/>
        <end position="107"/>
    </location>
</feature>
<evidence type="ECO:0000259" key="1">
    <source>
        <dbReference type="Pfam" id="PF00291"/>
    </source>
</evidence>
<sequence>MQCHVMKEIWINWYTRPALSMMNDIEEKRLITPGKTVLVEHTSGNMRISMAFMAALKVYRILLIGPSYTSLERRATMLSFGTDLIFADPTKAMRGTVKKAYDLLENTPDASML</sequence>
<evidence type="ECO:0000313" key="2">
    <source>
        <dbReference type="EMBL" id="GEU67793.1"/>
    </source>
</evidence>
<gene>
    <name evidence="2" type="ORF">Tci_039771</name>
</gene>
<protein>
    <submittedName>
        <fullName evidence="2">Bifunctional L-3-cyanoalanine synthase/cysteine synthase 1, mitochondrial</fullName>
    </submittedName>
</protein>
<accession>A0A6L2M175</accession>
<dbReference type="InterPro" id="IPR036052">
    <property type="entry name" value="TrpB-like_PALP_sf"/>
</dbReference>